<evidence type="ECO:0000313" key="2">
    <source>
        <dbReference type="Proteomes" id="UP000663525"/>
    </source>
</evidence>
<dbReference type="EMBL" id="CP064787">
    <property type="protein sequence ID" value="QSG05117.1"/>
    <property type="molecule type" value="Genomic_DNA"/>
</dbReference>
<accession>A0A897MXE6</accession>
<dbReference type="Proteomes" id="UP000663525">
    <property type="component" value="Chromosome"/>
</dbReference>
<name>A0A897MXE6_9EURY</name>
<protein>
    <submittedName>
        <fullName evidence="1">Uncharacterized protein</fullName>
    </submittedName>
</protein>
<dbReference type="AlphaFoldDB" id="A0A897MXE6"/>
<organism evidence="1 2">
    <name type="scientific">Halapricum desulfuricans</name>
    <dbReference type="NCBI Taxonomy" id="2841257"/>
    <lineage>
        <taxon>Archaea</taxon>
        <taxon>Methanobacteriati</taxon>
        <taxon>Methanobacteriota</taxon>
        <taxon>Stenosarchaea group</taxon>
        <taxon>Halobacteria</taxon>
        <taxon>Halobacteriales</taxon>
        <taxon>Haloarculaceae</taxon>
        <taxon>Halapricum</taxon>
    </lineage>
</organism>
<sequence length="63" mass="7211">MVVLGNRFVHDRVFIMRNFISGSGLTRHWSSAPKAFHDARHPRHYRGFSTVLDRHVTAPLAPS</sequence>
<gene>
    <name evidence="1" type="ORF">HSR121_0763</name>
</gene>
<reference evidence="1" key="1">
    <citation type="submission" date="2020-11" db="EMBL/GenBank/DDBJ databases">
        <title>Carbohydrate-dependent, anaerobic sulfur respiration: A novel catabolism in halophilic archaea.</title>
        <authorList>
            <person name="Sorokin D.Y."/>
            <person name="Messina E."/>
            <person name="Smedile F."/>
            <person name="La Cono V."/>
            <person name="Hallsworth J.E."/>
            <person name="Yakimov M.M."/>
        </authorList>
    </citation>
    <scope>NUCLEOTIDE SEQUENCE</scope>
    <source>
        <strain evidence="1">HSR12-1</strain>
    </source>
</reference>
<evidence type="ECO:0000313" key="1">
    <source>
        <dbReference type="EMBL" id="QSG05117.1"/>
    </source>
</evidence>
<proteinExistence type="predicted"/>